<feature type="signal peptide" evidence="2">
    <location>
        <begin position="1"/>
        <end position="36"/>
    </location>
</feature>
<comment type="caution">
    <text evidence="4">The sequence shown here is derived from an EMBL/GenBank/DDBJ whole genome shotgun (WGS) entry which is preliminary data.</text>
</comment>
<accession>A0A839A9Z5</accession>
<name>A0A839A9Z5_9HYPH</name>
<dbReference type="Proteomes" id="UP000541109">
    <property type="component" value="Unassembled WGS sequence"/>
</dbReference>
<organism evidence="4 5">
    <name type="scientific">Stappia albiluteola</name>
    <dbReference type="NCBI Taxonomy" id="2758565"/>
    <lineage>
        <taxon>Bacteria</taxon>
        <taxon>Pseudomonadati</taxon>
        <taxon>Pseudomonadota</taxon>
        <taxon>Alphaproteobacteria</taxon>
        <taxon>Hyphomicrobiales</taxon>
        <taxon>Stappiaceae</taxon>
        <taxon>Stappia</taxon>
    </lineage>
</organism>
<dbReference type="InterPro" id="IPR036163">
    <property type="entry name" value="HMA_dom_sf"/>
</dbReference>
<dbReference type="InterPro" id="IPR001802">
    <property type="entry name" value="MerP/CopZ"/>
</dbReference>
<dbReference type="EMBL" id="JACFXV010000006">
    <property type="protein sequence ID" value="MBA5775589.1"/>
    <property type="molecule type" value="Genomic_DNA"/>
</dbReference>
<feature type="chain" id="PRO_5032596169" evidence="2">
    <location>
        <begin position="37"/>
        <end position="110"/>
    </location>
</feature>
<feature type="domain" description="HMA" evidence="3">
    <location>
        <begin position="41"/>
        <end position="107"/>
    </location>
</feature>
<dbReference type="Gene3D" id="3.30.70.100">
    <property type="match status" value="1"/>
</dbReference>
<keyword evidence="1" id="KW-0479">Metal-binding</keyword>
<reference evidence="4 5" key="1">
    <citation type="submission" date="2020-07" db="EMBL/GenBank/DDBJ databases">
        <title>Stappia sp., F7233, whole genome shotgun sequencing project.</title>
        <authorList>
            <person name="Jiang S."/>
            <person name="Liu Z.W."/>
            <person name="Du Z.J."/>
        </authorList>
    </citation>
    <scope>NUCLEOTIDE SEQUENCE [LARGE SCALE GENOMIC DNA]</scope>
    <source>
        <strain evidence="4 5">F7233</strain>
    </source>
</reference>
<dbReference type="PRINTS" id="PR00946">
    <property type="entry name" value="HGSCAVENGER"/>
</dbReference>
<dbReference type="SUPFAM" id="SSF55008">
    <property type="entry name" value="HMA, heavy metal-associated domain"/>
    <property type="match status" value="1"/>
</dbReference>
<dbReference type="InterPro" id="IPR006121">
    <property type="entry name" value="HMA_dom"/>
</dbReference>
<dbReference type="AlphaFoldDB" id="A0A839A9Z5"/>
<evidence type="ECO:0000256" key="1">
    <source>
        <dbReference type="ARBA" id="ARBA00022723"/>
    </source>
</evidence>
<dbReference type="CDD" id="cd00371">
    <property type="entry name" value="HMA"/>
    <property type="match status" value="1"/>
</dbReference>
<evidence type="ECO:0000256" key="2">
    <source>
        <dbReference type="SAM" id="SignalP"/>
    </source>
</evidence>
<dbReference type="Pfam" id="PF00403">
    <property type="entry name" value="HMA"/>
    <property type="match status" value="1"/>
</dbReference>
<keyword evidence="2" id="KW-0732">Signal</keyword>
<proteinExistence type="predicted"/>
<keyword evidence="5" id="KW-1185">Reference proteome</keyword>
<evidence type="ECO:0000259" key="3">
    <source>
        <dbReference type="PROSITE" id="PS50846"/>
    </source>
</evidence>
<evidence type="ECO:0000313" key="4">
    <source>
        <dbReference type="EMBL" id="MBA5775589.1"/>
    </source>
</evidence>
<dbReference type="GO" id="GO:0046872">
    <property type="term" value="F:metal ion binding"/>
    <property type="evidence" value="ECO:0007669"/>
    <property type="project" value="UniProtKB-KW"/>
</dbReference>
<sequence length="110" mass="10981">MKRLLIATAGLMAIGVSGLPLIASAPSSVLVSAAQAAEAERTATFDVPGMTCALCPVTVKKAMEGVEGVSQVEVDFDTRTAIVVFDPSVTSVEAIAAASANAGYPAAARG</sequence>
<dbReference type="PROSITE" id="PS50846">
    <property type="entry name" value="HMA_2"/>
    <property type="match status" value="1"/>
</dbReference>
<gene>
    <name evidence="4" type="ORF">H2509_00455</name>
</gene>
<evidence type="ECO:0000313" key="5">
    <source>
        <dbReference type="Proteomes" id="UP000541109"/>
    </source>
</evidence>
<protein>
    <submittedName>
        <fullName evidence="4">Cation transporter</fullName>
    </submittedName>
</protein>
<dbReference type="FunFam" id="3.30.70.100:FF:000001">
    <property type="entry name" value="ATPase copper transporting beta"/>
    <property type="match status" value="1"/>
</dbReference>